<sequence length="351" mass="38910">MKKSILALGLAALALQGCYSDITVRERAPLQVETIEVKKPVEQQYREFRGQVVTAEQTNLAFRIQGEISHLLVKSGQSVRKGQVVAKLDDQKLQQQYRDAQAQYELATKQLRRGAELFSRDMISSSELDELTSNKQLAKAQYQNIQHQIQYTSLKAPFAGVVASVDKERFENVGAGETVVSIYQDDKVYVKISLSDYILASITPQAQKNAYQPRAYFSGVDQSYSMTYLEHSSEPDSQSRAYELWLQMPQPAEKILPGTSVAVNVDMVAAGLSSIQGYQLPMTVLEAGTKPGEFFVWKHAEGVVTKTPVHVDQVNSFGVIVDTGVTQGDVLVSSNLRKLRDGEEVALKGNK</sequence>
<dbReference type="NCBIfam" id="TIGR01730">
    <property type="entry name" value="RND_mfp"/>
    <property type="match status" value="1"/>
</dbReference>
<protein>
    <submittedName>
        <fullName evidence="3">Efflux pump periplasmic linker BepF</fullName>
    </submittedName>
</protein>
<dbReference type="PROSITE" id="PS51257">
    <property type="entry name" value="PROKAR_LIPOPROTEIN"/>
    <property type="match status" value="1"/>
</dbReference>
<evidence type="ECO:0000256" key="1">
    <source>
        <dbReference type="ARBA" id="ARBA00009477"/>
    </source>
</evidence>
<dbReference type="Gene3D" id="1.10.287.470">
    <property type="entry name" value="Helix hairpin bin"/>
    <property type="match status" value="1"/>
</dbReference>
<dbReference type="PANTHER" id="PTHR30469:SF20">
    <property type="entry name" value="EFFLUX RND TRANSPORTER PERIPLASMIC ADAPTOR SUBUNIT"/>
    <property type="match status" value="1"/>
</dbReference>
<accession>A0A240EKB8</accession>
<dbReference type="Gene3D" id="2.40.420.20">
    <property type="match status" value="1"/>
</dbReference>
<dbReference type="SUPFAM" id="SSF111369">
    <property type="entry name" value="HlyD-like secretion proteins"/>
    <property type="match status" value="1"/>
</dbReference>
<dbReference type="Proteomes" id="UP000219336">
    <property type="component" value="Unassembled WGS sequence"/>
</dbReference>
<dbReference type="GO" id="GO:0015562">
    <property type="term" value="F:efflux transmembrane transporter activity"/>
    <property type="evidence" value="ECO:0007669"/>
    <property type="project" value="TreeGrafter"/>
</dbReference>
<dbReference type="Gene3D" id="2.40.30.170">
    <property type="match status" value="1"/>
</dbReference>
<reference evidence="4" key="1">
    <citation type="submission" date="2016-06" db="EMBL/GenBank/DDBJ databases">
        <authorList>
            <person name="Rodrigo-Torres L."/>
            <person name="Arahal R.D."/>
            <person name="Lucena T."/>
        </authorList>
    </citation>
    <scope>NUCLEOTIDE SEQUENCE [LARGE SCALE GENOMIC DNA]</scope>
    <source>
        <strain evidence="4">CECT8203</strain>
    </source>
</reference>
<keyword evidence="2" id="KW-0175">Coiled coil</keyword>
<dbReference type="PANTHER" id="PTHR30469">
    <property type="entry name" value="MULTIDRUG RESISTANCE PROTEIN MDTA"/>
    <property type="match status" value="1"/>
</dbReference>
<dbReference type="GO" id="GO:1990281">
    <property type="term" value="C:efflux pump complex"/>
    <property type="evidence" value="ECO:0007669"/>
    <property type="project" value="TreeGrafter"/>
</dbReference>
<gene>
    <name evidence="3" type="primary">bepF_3</name>
    <name evidence="3" type="ORF">VTH8203_02578</name>
</gene>
<dbReference type="RefSeq" id="WP_096994060.1">
    <property type="nucleotide sequence ID" value="NZ_JBHSII010000011.1"/>
</dbReference>
<proteinExistence type="inferred from homology"/>
<evidence type="ECO:0000313" key="4">
    <source>
        <dbReference type="Proteomes" id="UP000219336"/>
    </source>
</evidence>
<organism evidence="3 4">
    <name type="scientific">Vibrio thalassae</name>
    <dbReference type="NCBI Taxonomy" id="1243014"/>
    <lineage>
        <taxon>Bacteria</taxon>
        <taxon>Pseudomonadati</taxon>
        <taxon>Pseudomonadota</taxon>
        <taxon>Gammaproteobacteria</taxon>
        <taxon>Vibrionales</taxon>
        <taxon>Vibrionaceae</taxon>
        <taxon>Vibrio</taxon>
    </lineage>
</organism>
<dbReference type="OrthoDB" id="2110899at2"/>
<evidence type="ECO:0000313" key="3">
    <source>
        <dbReference type="EMBL" id="SNX48941.1"/>
    </source>
</evidence>
<feature type="coiled-coil region" evidence="2">
    <location>
        <begin position="90"/>
        <end position="148"/>
    </location>
</feature>
<dbReference type="Gene3D" id="2.40.50.100">
    <property type="match status" value="1"/>
</dbReference>
<dbReference type="EMBL" id="OANU01000041">
    <property type="protein sequence ID" value="SNX48941.1"/>
    <property type="molecule type" value="Genomic_DNA"/>
</dbReference>
<dbReference type="AlphaFoldDB" id="A0A240EKB8"/>
<name>A0A240EKB8_9VIBR</name>
<keyword evidence="4" id="KW-1185">Reference proteome</keyword>
<comment type="similarity">
    <text evidence="1">Belongs to the membrane fusion protein (MFP) (TC 8.A.1) family.</text>
</comment>
<dbReference type="InterPro" id="IPR006143">
    <property type="entry name" value="RND_pump_MFP"/>
</dbReference>
<evidence type="ECO:0000256" key="2">
    <source>
        <dbReference type="SAM" id="Coils"/>
    </source>
</evidence>